<dbReference type="PROSITE" id="PS51792">
    <property type="entry name" value="YIPPEE"/>
    <property type="match status" value="1"/>
</dbReference>
<dbReference type="PANTHER" id="PTHR13848">
    <property type="entry name" value="PROTEIN YIPPEE-LIKE CG15309-RELATED"/>
    <property type="match status" value="1"/>
</dbReference>
<reference evidence="2 3" key="1">
    <citation type="submission" date="2019-02" db="EMBL/GenBank/DDBJ databases">
        <title>Genome sequencing of the rare red list fungi Phellinidium pouzarii.</title>
        <authorList>
            <person name="Buettner E."/>
            <person name="Kellner H."/>
        </authorList>
    </citation>
    <scope>NUCLEOTIDE SEQUENCE [LARGE SCALE GENOMIC DNA]</scope>
    <source>
        <strain evidence="2 3">DSM 108285</strain>
    </source>
</reference>
<keyword evidence="3" id="KW-1185">Reference proteome</keyword>
<sequence length="152" mass="17258">MDDLLSRAYCGAQSPKAGLFEDVANVSLGRRQVWLMRTGAHTVREISCLGCNTYIGFQIVHAHEPSERWKDGAYILERQFLFIHSVYECASRDDEPDSDQPSYKWPGTPLRLKVVKDLQKPRQSRRMTVLHETRPVVPVRPLPPLPLSVGAC</sequence>
<name>A0A4S4L8D0_9AGAM</name>
<evidence type="ECO:0000313" key="3">
    <source>
        <dbReference type="Proteomes" id="UP000308199"/>
    </source>
</evidence>
<dbReference type="EMBL" id="SGPK01000123">
    <property type="protein sequence ID" value="THH07872.1"/>
    <property type="molecule type" value="Genomic_DNA"/>
</dbReference>
<organism evidence="2 3">
    <name type="scientific">Phellinidium pouzarii</name>
    <dbReference type="NCBI Taxonomy" id="167371"/>
    <lineage>
        <taxon>Eukaryota</taxon>
        <taxon>Fungi</taxon>
        <taxon>Dikarya</taxon>
        <taxon>Basidiomycota</taxon>
        <taxon>Agaricomycotina</taxon>
        <taxon>Agaricomycetes</taxon>
        <taxon>Hymenochaetales</taxon>
        <taxon>Hymenochaetaceae</taxon>
        <taxon>Phellinidium</taxon>
    </lineage>
</organism>
<dbReference type="InterPro" id="IPR034751">
    <property type="entry name" value="Yippee"/>
</dbReference>
<dbReference type="AlphaFoldDB" id="A0A4S4L8D0"/>
<feature type="domain" description="Yippee" evidence="1">
    <location>
        <begin position="1"/>
        <end position="85"/>
    </location>
</feature>
<dbReference type="InterPro" id="IPR039058">
    <property type="entry name" value="Yippee_fam"/>
</dbReference>
<gene>
    <name evidence="2" type="ORF">EW145_g3095</name>
</gene>
<dbReference type="OrthoDB" id="6407410at2759"/>
<accession>A0A4S4L8D0</accession>
<proteinExistence type="predicted"/>
<dbReference type="Proteomes" id="UP000308199">
    <property type="component" value="Unassembled WGS sequence"/>
</dbReference>
<protein>
    <recommendedName>
        <fullName evidence="1">Yippee domain-containing protein</fullName>
    </recommendedName>
</protein>
<evidence type="ECO:0000313" key="2">
    <source>
        <dbReference type="EMBL" id="THH07872.1"/>
    </source>
</evidence>
<evidence type="ECO:0000259" key="1">
    <source>
        <dbReference type="PROSITE" id="PS51792"/>
    </source>
</evidence>
<comment type="caution">
    <text evidence="2">The sequence shown here is derived from an EMBL/GenBank/DDBJ whole genome shotgun (WGS) entry which is preliminary data.</text>
</comment>